<dbReference type="AlphaFoldDB" id="A0AAD7ZF96"/>
<name>A0AAD7ZF96_DIPPU</name>
<comment type="caution">
    <text evidence="1">The sequence shown here is derived from an EMBL/GenBank/DDBJ whole genome shotgun (WGS) entry which is preliminary data.</text>
</comment>
<proteinExistence type="predicted"/>
<gene>
    <name evidence="1" type="ORF">L9F63_004811</name>
</gene>
<dbReference type="Proteomes" id="UP001233999">
    <property type="component" value="Unassembled WGS sequence"/>
</dbReference>
<accession>A0AAD7ZF96</accession>
<organism evidence="1 2">
    <name type="scientific">Diploptera punctata</name>
    <name type="common">Pacific beetle cockroach</name>
    <dbReference type="NCBI Taxonomy" id="6984"/>
    <lineage>
        <taxon>Eukaryota</taxon>
        <taxon>Metazoa</taxon>
        <taxon>Ecdysozoa</taxon>
        <taxon>Arthropoda</taxon>
        <taxon>Hexapoda</taxon>
        <taxon>Insecta</taxon>
        <taxon>Pterygota</taxon>
        <taxon>Neoptera</taxon>
        <taxon>Polyneoptera</taxon>
        <taxon>Dictyoptera</taxon>
        <taxon>Blattodea</taxon>
        <taxon>Blaberoidea</taxon>
        <taxon>Blaberidae</taxon>
        <taxon>Diplopterinae</taxon>
        <taxon>Diploptera</taxon>
    </lineage>
</organism>
<sequence length="55" mass="6160">EMSTGVHSKCRPRWADNQVGISCHYLVRWQRKNGNITLKKSGSLNLLLPEGPPDA</sequence>
<feature type="non-terminal residue" evidence="1">
    <location>
        <position position="1"/>
    </location>
</feature>
<reference evidence="1" key="1">
    <citation type="journal article" date="2023" name="IScience">
        <title>Live-bearing cockroach genome reveals convergent evolutionary mechanisms linked to viviparity in insects and beyond.</title>
        <authorList>
            <person name="Fouks B."/>
            <person name="Harrison M.C."/>
            <person name="Mikhailova A.A."/>
            <person name="Marchal E."/>
            <person name="English S."/>
            <person name="Carruthers M."/>
            <person name="Jennings E.C."/>
            <person name="Chiamaka E.L."/>
            <person name="Frigard R.A."/>
            <person name="Pippel M."/>
            <person name="Attardo G.M."/>
            <person name="Benoit J.B."/>
            <person name="Bornberg-Bauer E."/>
            <person name="Tobe S.S."/>
        </authorList>
    </citation>
    <scope>NUCLEOTIDE SEQUENCE</scope>
    <source>
        <strain evidence="1">Stay&amp;Tobe</strain>
    </source>
</reference>
<keyword evidence="2" id="KW-1185">Reference proteome</keyword>
<evidence type="ECO:0000313" key="1">
    <source>
        <dbReference type="EMBL" id="KAJ9579519.1"/>
    </source>
</evidence>
<protein>
    <submittedName>
        <fullName evidence="1">Uncharacterized protein</fullName>
    </submittedName>
</protein>
<reference evidence="1" key="2">
    <citation type="submission" date="2023-05" db="EMBL/GenBank/DDBJ databases">
        <authorList>
            <person name="Fouks B."/>
        </authorList>
    </citation>
    <scope>NUCLEOTIDE SEQUENCE</scope>
    <source>
        <strain evidence="1">Stay&amp;Tobe</strain>
        <tissue evidence="1">Testes</tissue>
    </source>
</reference>
<dbReference type="EMBL" id="JASPKZ010008387">
    <property type="protein sequence ID" value="KAJ9579519.1"/>
    <property type="molecule type" value="Genomic_DNA"/>
</dbReference>
<feature type="non-terminal residue" evidence="1">
    <location>
        <position position="55"/>
    </location>
</feature>
<evidence type="ECO:0000313" key="2">
    <source>
        <dbReference type="Proteomes" id="UP001233999"/>
    </source>
</evidence>